<dbReference type="InterPro" id="IPR050924">
    <property type="entry name" value="Peroxiredoxin_BCP/PrxQ"/>
</dbReference>
<evidence type="ECO:0000256" key="6">
    <source>
        <dbReference type="ARBA" id="ARBA00023157"/>
    </source>
</evidence>
<protein>
    <recommendedName>
        <fullName evidence="2">thioredoxin-dependent peroxiredoxin</fullName>
        <ecNumber evidence="2">1.11.1.24</ecNumber>
    </recommendedName>
    <alternativeName>
        <fullName evidence="8">Thioredoxin peroxidase</fullName>
    </alternativeName>
    <alternativeName>
        <fullName evidence="10">Thioredoxin-dependent peroxiredoxin Bcp</fullName>
    </alternativeName>
</protein>
<dbReference type="InterPro" id="IPR036249">
    <property type="entry name" value="Thioredoxin-like_sf"/>
</dbReference>
<evidence type="ECO:0000256" key="4">
    <source>
        <dbReference type="ARBA" id="ARBA00022862"/>
    </source>
</evidence>
<evidence type="ECO:0000256" key="8">
    <source>
        <dbReference type="ARBA" id="ARBA00032824"/>
    </source>
</evidence>
<reference evidence="13 14" key="1">
    <citation type="journal article" date="2018" name="Int. J. Syst. Evol. Microbiol.">
        <title>Zhouia spongiae sp. nov., isolated from a marine sponge.</title>
        <authorList>
            <person name="Zhuang L."/>
            <person name="Lin B."/>
            <person name="Qin F."/>
            <person name="Luo L."/>
        </authorList>
    </citation>
    <scope>NUCLEOTIDE SEQUENCE [LARGE SCALE GENOMIC DNA]</scope>
    <source>
        <strain evidence="13 14">HN-Y44</strain>
    </source>
</reference>
<evidence type="ECO:0000256" key="3">
    <source>
        <dbReference type="ARBA" id="ARBA00022559"/>
    </source>
</evidence>
<gene>
    <name evidence="13" type="ORF">MQE36_16395</name>
</gene>
<organism evidence="13 14">
    <name type="scientific">Zhouia spongiae</name>
    <dbReference type="NCBI Taxonomy" id="2202721"/>
    <lineage>
        <taxon>Bacteria</taxon>
        <taxon>Pseudomonadati</taxon>
        <taxon>Bacteroidota</taxon>
        <taxon>Flavobacteriia</taxon>
        <taxon>Flavobacteriales</taxon>
        <taxon>Flavobacteriaceae</taxon>
        <taxon>Zhouia</taxon>
    </lineage>
</organism>
<evidence type="ECO:0000256" key="10">
    <source>
        <dbReference type="ARBA" id="ARBA00042639"/>
    </source>
</evidence>
<keyword evidence="6" id="KW-1015">Disulfide bond</keyword>
<dbReference type="Pfam" id="PF00578">
    <property type="entry name" value="AhpC-TSA"/>
    <property type="match status" value="1"/>
</dbReference>
<dbReference type="Proteomes" id="UP000829476">
    <property type="component" value="Chromosome"/>
</dbReference>
<accession>A0ABY3YLI7</accession>
<evidence type="ECO:0000256" key="2">
    <source>
        <dbReference type="ARBA" id="ARBA00013017"/>
    </source>
</evidence>
<dbReference type="PANTHER" id="PTHR42801:SF7">
    <property type="entry name" value="SLL1159 PROTEIN"/>
    <property type="match status" value="1"/>
</dbReference>
<evidence type="ECO:0000256" key="9">
    <source>
        <dbReference type="ARBA" id="ARBA00038489"/>
    </source>
</evidence>
<feature type="domain" description="Thioredoxin" evidence="12">
    <location>
        <begin position="43"/>
        <end position="214"/>
    </location>
</feature>
<dbReference type="EMBL" id="CP094326">
    <property type="protein sequence ID" value="UNY98645.1"/>
    <property type="molecule type" value="Genomic_DNA"/>
</dbReference>
<dbReference type="InterPro" id="IPR000866">
    <property type="entry name" value="AhpC/TSA"/>
</dbReference>
<name>A0ABY3YLI7_9FLAO</name>
<evidence type="ECO:0000256" key="5">
    <source>
        <dbReference type="ARBA" id="ARBA00023002"/>
    </source>
</evidence>
<keyword evidence="7" id="KW-0676">Redox-active center</keyword>
<dbReference type="EC" id="1.11.1.24" evidence="2"/>
<proteinExistence type="inferred from homology"/>
<dbReference type="InterPro" id="IPR013766">
    <property type="entry name" value="Thioredoxin_domain"/>
</dbReference>
<keyword evidence="4" id="KW-0049">Antioxidant</keyword>
<keyword evidence="14" id="KW-1185">Reference proteome</keyword>
<dbReference type="Gene3D" id="3.40.30.10">
    <property type="entry name" value="Glutaredoxin"/>
    <property type="match status" value="1"/>
</dbReference>
<comment type="catalytic activity">
    <reaction evidence="11">
        <text>a hydroperoxide + [thioredoxin]-dithiol = an alcohol + [thioredoxin]-disulfide + H2O</text>
        <dbReference type="Rhea" id="RHEA:62620"/>
        <dbReference type="Rhea" id="RHEA-COMP:10698"/>
        <dbReference type="Rhea" id="RHEA-COMP:10700"/>
        <dbReference type="ChEBI" id="CHEBI:15377"/>
        <dbReference type="ChEBI" id="CHEBI:29950"/>
        <dbReference type="ChEBI" id="CHEBI:30879"/>
        <dbReference type="ChEBI" id="CHEBI:35924"/>
        <dbReference type="ChEBI" id="CHEBI:50058"/>
        <dbReference type="EC" id="1.11.1.24"/>
    </reaction>
</comment>
<evidence type="ECO:0000256" key="1">
    <source>
        <dbReference type="ARBA" id="ARBA00003330"/>
    </source>
</evidence>
<evidence type="ECO:0000256" key="11">
    <source>
        <dbReference type="ARBA" id="ARBA00049091"/>
    </source>
</evidence>
<dbReference type="RefSeq" id="WP_242937051.1">
    <property type="nucleotide sequence ID" value="NZ_CP094326.1"/>
</dbReference>
<comment type="similarity">
    <text evidence="9">Belongs to the peroxiredoxin family. BCP/PrxQ subfamily.</text>
</comment>
<dbReference type="PANTHER" id="PTHR42801">
    <property type="entry name" value="THIOREDOXIN-DEPENDENT PEROXIDE REDUCTASE"/>
    <property type="match status" value="1"/>
</dbReference>
<evidence type="ECO:0000313" key="14">
    <source>
        <dbReference type="Proteomes" id="UP000829476"/>
    </source>
</evidence>
<dbReference type="SUPFAM" id="SSF52833">
    <property type="entry name" value="Thioredoxin-like"/>
    <property type="match status" value="1"/>
</dbReference>
<comment type="function">
    <text evidence="1">Thiol-specific peroxidase that catalyzes the reduction of hydrogen peroxide and organic hydroperoxides to water and alcohols, respectively. Plays a role in cell protection against oxidative stress by detoxifying peroxides and as sensor of hydrogen peroxide-mediated signaling events.</text>
</comment>
<keyword evidence="5" id="KW-0560">Oxidoreductase</keyword>
<evidence type="ECO:0000259" key="12">
    <source>
        <dbReference type="PROSITE" id="PS51352"/>
    </source>
</evidence>
<dbReference type="CDD" id="cd02970">
    <property type="entry name" value="PRX_like2"/>
    <property type="match status" value="1"/>
</dbReference>
<keyword evidence="3" id="KW-0575">Peroxidase</keyword>
<evidence type="ECO:0000256" key="7">
    <source>
        <dbReference type="ARBA" id="ARBA00023284"/>
    </source>
</evidence>
<evidence type="ECO:0000313" key="13">
    <source>
        <dbReference type="EMBL" id="UNY98645.1"/>
    </source>
</evidence>
<sequence>MKNEIFIKVIAFVAFAIYTHNLPAQNIQYDKFGMESIDVPTGLNVGDLAPDVMMLLADGQKVALKDLYSKQPVVLIFYRGYWCPVCNRYLAKFAKDAHKIEELGAKIIAVTPQDYDNIDKTAEKNETNFTIVSDRDETIMKVFDVDYRVTDNYQQKVLKGLNTSIAGTNASNEAVLPVPATYIIDQSGKIVYKQFDPDYRNRASVDEILAHLPK</sequence>
<dbReference type="PROSITE" id="PS51352">
    <property type="entry name" value="THIOREDOXIN_2"/>
    <property type="match status" value="1"/>
</dbReference>